<reference evidence="1 2" key="1">
    <citation type="journal article" date="2021" name="Hortic Res">
        <title>High-quality reference genome and annotation aids understanding of berry development for evergreen blueberry (Vaccinium darrowii).</title>
        <authorList>
            <person name="Yu J."/>
            <person name="Hulse-Kemp A.M."/>
            <person name="Babiker E."/>
            <person name="Staton M."/>
        </authorList>
    </citation>
    <scope>NUCLEOTIDE SEQUENCE [LARGE SCALE GENOMIC DNA]</scope>
    <source>
        <strain evidence="2">cv. NJ 8807/NJ 8810</strain>
        <tissue evidence="1">Young leaf</tissue>
    </source>
</reference>
<accession>A0ACB7YHV8</accession>
<protein>
    <submittedName>
        <fullName evidence="1">Uncharacterized protein</fullName>
    </submittedName>
</protein>
<evidence type="ECO:0000313" key="1">
    <source>
        <dbReference type="EMBL" id="KAH7853070.1"/>
    </source>
</evidence>
<dbReference type="Proteomes" id="UP000828048">
    <property type="component" value="Chromosome 8"/>
</dbReference>
<sequence length="288" mass="32162">MGGFQAKKEFKIAPKFWVSEKREIGTPVIFSHTPPSVITHTPPSVISTTDPLPLPRPTLSPPKPPPMEDRTPPPPPMDDQTPPPPMTDDRIPPLPLTDSTTIDDLFSQRITDVEVVLEPKVGTIFDSENEARECYATYAKAKGFGAVTKTSRKREDGVKAYITYGCHRSRKPRTTDLDPIKSQQTTKVDCKAAMNISLQVDGKWKLNSIELNHNHELDPDNVRYPRYPTKAQQQPQLTPPTALGLCWNAYNLPAHRSNCLALLSTALLEITARWFCLGHLFKPASNMC</sequence>
<dbReference type="EMBL" id="CM037158">
    <property type="protein sequence ID" value="KAH7853070.1"/>
    <property type="molecule type" value="Genomic_DNA"/>
</dbReference>
<name>A0ACB7YHV8_9ERIC</name>
<proteinExistence type="predicted"/>
<evidence type="ECO:0000313" key="2">
    <source>
        <dbReference type="Proteomes" id="UP000828048"/>
    </source>
</evidence>
<gene>
    <name evidence="1" type="ORF">Vadar_032858</name>
</gene>
<comment type="caution">
    <text evidence="1">The sequence shown here is derived from an EMBL/GenBank/DDBJ whole genome shotgun (WGS) entry which is preliminary data.</text>
</comment>
<keyword evidence="2" id="KW-1185">Reference proteome</keyword>
<organism evidence="1 2">
    <name type="scientific">Vaccinium darrowii</name>
    <dbReference type="NCBI Taxonomy" id="229202"/>
    <lineage>
        <taxon>Eukaryota</taxon>
        <taxon>Viridiplantae</taxon>
        <taxon>Streptophyta</taxon>
        <taxon>Embryophyta</taxon>
        <taxon>Tracheophyta</taxon>
        <taxon>Spermatophyta</taxon>
        <taxon>Magnoliopsida</taxon>
        <taxon>eudicotyledons</taxon>
        <taxon>Gunneridae</taxon>
        <taxon>Pentapetalae</taxon>
        <taxon>asterids</taxon>
        <taxon>Ericales</taxon>
        <taxon>Ericaceae</taxon>
        <taxon>Vaccinioideae</taxon>
        <taxon>Vaccinieae</taxon>
        <taxon>Vaccinium</taxon>
    </lineage>
</organism>